<keyword evidence="6 14" id="KW-0812">Transmembrane</keyword>
<dbReference type="Pfam" id="PF00593">
    <property type="entry name" value="TonB_dep_Rec_b-barrel"/>
    <property type="match status" value="1"/>
</dbReference>
<feature type="region of interest" description="Disordered" evidence="17">
    <location>
        <begin position="154"/>
        <end position="175"/>
    </location>
</feature>
<dbReference type="Gene3D" id="3.55.50.30">
    <property type="match status" value="1"/>
</dbReference>
<evidence type="ECO:0000256" key="15">
    <source>
        <dbReference type="PROSITE-ProRule" id="PRU10144"/>
    </source>
</evidence>
<evidence type="ECO:0000256" key="17">
    <source>
        <dbReference type="SAM" id="MobiDB-lite"/>
    </source>
</evidence>
<dbReference type="InterPro" id="IPR010917">
    <property type="entry name" value="TonB_rcpt_CS"/>
</dbReference>
<evidence type="ECO:0000256" key="5">
    <source>
        <dbReference type="ARBA" id="ARBA00022496"/>
    </source>
</evidence>
<dbReference type="InterPro" id="IPR011662">
    <property type="entry name" value="Secretin/TonB_short_N"/>
</dbReference>
<dbReference type="Gene3D" id="2.170.130.10">
    <property type="entry name" value="TonB-dependent receptor, plug domain"/>
    <property type="match status" value="1"/>
</dbReference>
<organism evidence="20 21">
    <name type="scientific">Delftia deserti</name>
    <dbReference type="NCBI Taxonomy" id="1651218"/>
    <lineage>
        <taxon>Bacteria</taxon>
        <taxon>Pseudomonadati</taxon>
        <taxon>Pseudomonadota</taxon>
        <taxon>Betaproteobacteria</taxon>
        <taxon>Burkholderiales</taxon>
        <taxon>Comamonadaceae</taxon>
        <taxon>Delftia</taxon>
    </lineage>
</organism>
<dbReference type="InterPro" id="IPR012910">
    <property type="entry name" value="Plug_dom"/>
</dbReference>
<dbReference type="Gene3D" id="2.40.170.20">
    <property type="entry name" value="TonB-dependent receptor, beta-barrel domain"/>
    <property type="match status" value="1"/>
</dbReference>
<keyword evidence="9" id="KW-0406">Ion transport</keyword>
<dbReference type="SUPFAM" id="SSF56935">
    <property type="entry name" value="Porins"/>
    <property type="match status" value="1"/>
</dbReference>
<keyword evidence="21" id="KW-1185">Reference proteome</keyword>
<keyword evidence="3 14" id="KW-0813">Transport</keyword>
<evidence type="ECO:0000256" key="2">
    <source>
        <dbReference type="ARBA" id="ARBA00009810"/>
    </source>
</evidence>
<keyword evidence="8" id="KW-0408">Iron</keyword>
<evidence type="ECO:0000256" key="1">
    <source>
        <dbReference type="ARBA" id="ARBA00004571"/>
    </source>
</evidence>
<dbReference type="NCBIfam" id="TIGR01783">
    <property type="entry name" value="TonB-siderophor"/>
    <property type="match status" value="1"/>
</dbReference>
<feature type="domain" description="Secretin/TonB short N-terminal" evidence="19">
    <location>
        <begin position="74"/>
        <end position="125"/>
    </location>
</feature>
<dbReference type="InterPro" id="IPR010105">
    <property type="entry name" value="TonB_sidphr_rcpt"/>
</dbReference>
<reference evidence="21" key="1">
    <citation type="journal article" date="2019" name="Int. J. Syst. Evol. Microbiol.">
        <title>The Global Catalogue of Microorganisms (GCM) 10K type strain sequencing project: providing services to taxonomists for standard genome sequencing and annotation.</title>
        <authorList>
            <consortium name="The Broad Institute Genomics Platform"/>
            <consortium name="The Broad Institute Genome Sequencing Center for Infectious Disease"/>
            <person name="Wu L."/>
            <person name="Ma J."/>
        </authorList>
    </citation>
    <scope>NUCLEOTIDE SEQUENCE [LARGE SCALE GENOMIC DNA]</scope>
    <source>
        <strain evidence="21">CCUG 62793</strain>
    </source>
</reference>
<keyword evidence="11 14" id="KW-0472">Membrane</keyword>
<evidence type="ECO:0000256" key="7">
    <source>
        <dbReference type="ARBA" id="ARBA00022729"/>
    </source>
</evidence>
<evidence type="ECO:0000256" key="12">
    <source>
        <dbReference type="ARBA" id="ARBA00023170"/>
    </source>
</evidence>
<evidence type="ECO:0000256" key="4">
    <source>
        <dbReference type="ARBA" id="ARBA00022452"/>
    </source>
</evidence>
<gene>
    <name evidence="20" type="ORF">ACFSPV_05945</name>
</gene>
<protein>
    <submittedName>
        <fullName evidence="20">TonB-dependent siderophore receptor</fullName>
    </submittedName>
</protein>
<sequence length="824" mass="88970">MPAVPMPHPVFHPLAHAARLALLGMALAAGALQAAEPAPASVPAPAPAPAAQTYQIAPGPLGRTLAGVATAAGISLSFDPALTEGLTSPALSGLYAPQQALQRLLAGSGLDMVARSDGSYTLRRQATQAGQAAGATALGEVLVTAQAERSAVTQGSGSYAATGPSSTATRLGLSQRETPQSLSVITREQIEDRGFQSLEEVALDATGLSTRQIGGGERTQFFLRGFEVNSFLADGVPLAFDYDTQGLATMAMYDRVEVLRGAAGMMTGTGNPSGTINLVRKRPTDAPQVSLTGSLGSWSNLRGEIDASGPLNAAGTLRGRAVVALQDTDTFKRAYRHERQLVYGTLEADIAPRTRLSLGGYYNREDNPGADWNGLPTRRDGSFYPLPRSARVTPDWAYWNKENASLFAELEHGLGNGWKTQLTARVLQAKMDMLGTYLYPLEDSADFGQGVGTYAYKKTQYSLDAFAQGPWQWLGRTHEMVFGASVRQNSDDDGPGGWPSDYQQIVDPMTWDPGSVARPAIDTLWSRRGHQRQLGAYGTLRLSVAQPLTALLGARVDSYSYDMLTRSGEWSDSSGYRVHDRITPYAGLVYALDSRHSAYASWTSVFQPQSNQGARGALLDPVTGRNLELGIKGEYAQGRLQASAALFQINQKNLPLQLPQSQCSPNVASCYAQTGEVRSRGAEFEVAGAVTPSLQLMAGYTYNRAQHVRDSDVAKAGTPYDTQTPRHLLKLSARYQLPGAWQRWSLGGSVRTRSETRSAGYGVRQGGYTLVDLMASYQFSRQLDIRLNIHNLTDKYYYQAIGSTQDNNHFGAPRNVLLTARYRF</sequence>
<evidence type="ECO:0000256" key="10">
    <source>
        <dbReference type="ARBA" id="ARBA00023077"/>
    </source>
</evidence>
<comment type="subcellular location">
    <subcellularLocation>
        <location evidence="1 14">Cell outer membrane</location>
        <topology evidence="1 14">Multi-pass membrane protein</topology>
    </subcellularLocation>
</comment>
<comment type="caution">
    <text evidence="20">The sequence shown here is derived from an EMBL/GenBank/DDBJ whole genome shotgun (WGS) entry which is preliminary data.</text>
</comment>
<comment type="similarity">
    <text evidence="2 14 16">Belongs to the TonB-dependent receptor family.</text>
</comment>
<evidence type="ECO:0000256" key="9">
    <source>
        <dbReference type="ARBA" id="ARBA00023065"/>
    </source>
</evidence>
<feature type="compositionally biased region" description="Polar residues" evidence="17">
    <location>
        <begin position="154"/>
        <end position="169"/>
    </location>
</feature>
<dbReference type="PANTHER" id="PTHR32552">
    <property type="entry name" value="FERRICHROME IRON RECEPTOR-RELATED"/>
    <property type="match status" value="1"/>
</dbReference>
<keyword evidence="4 14" id="KW-1134">Transmembrane beta strand</keyword>
<keyword evidence="13 14" id="KW-0998">Cell outer membrane</keyword>
<evidence type="ECO:0000259" key="19">
    <source>
        <dbReference type="SMART" id="SM00965"/>
    </source>
</evidence>
<dbReference type="EMBL" id="JBHUIG010000004">
    <property type="protein sequence ID" value="MFD2318235.1"/>
    <property type="molecule type" value="Genomic_DNA"/>
</dbReference>
<dbReference type="RefSeq" id="WP_380105143.1">
    <property type="nucleotide sequence ID" value="NZ_JBHSIH010000001.1"/>
</dbReference>
<keyword evidence="12 20" id="KW-0675">Receptor</keyword>
<evidence type="ECO:0000256" key="16">
    <source>
        <dbReference type="RuleBase" id="RU003357"/>
    </source>
</evidence>
<evidence type="ECO:0000256" key="11">
    <source>
        <dbReference type="ARBA" id="ARBA00023136"/>
    </source>
</evidence>
<evidence type="ECO:0000256" key="14">
    <source>
        <dbReference type="PROSITE-ProRule" id="PRU01360"/>
    </source>
</evidence>
<dbReference type="CDD" id="cd01347">
    <property type="entry name" value="ligand_gated_channel"/>
    <property type="match status" value="1"/>
</dbReference>
<dbReference type="PROSITE" id="PS01156">
    <property type="entry name" value="TONB_DEPENDENT_REC_2"/>
    <property type="match status" value="1"/>
</dbReference>
<feature type="chain" id="PRO_5046676352" evidence="18">
    <location>
        <begin position="35"/>
        <end position="824"/>
    </location>
</feature>
<keyword evidence="10 16" id="KW-0798">TonB box</keyword>
<evidence type="ECO:0000313" key="21">
    <source>
        <dbReference type="Proteomes" id="UP001597287"/>
    </source>
</evidence>
<name>A0ABW5EJX0_9BURK</name>
<dbReference type="InterPro" id="IPR039426">
    <property type="entry name" value="TonB-dep_rcpt-like"/>
</dbReference>
<feature type="short sequence motif" description="TonB C-terminal box" evidence="15">
    <location>
        <begin position="807"/>
        <end position="824"/>
    </location>
</feature>
<evidence type="ECO:0000256" key="8">
    <source>
        <dbReference type="ARBA" id="ARBA00023004"/>
    </source>
</evidence>
<dbReference type="Pfam" id="PF07715">
    <property type="entry name" value="Plug"/>
    <property type="match status" value="1"/>
</dbReference>
<evidence type="ECO:0000256" key="13">
    <source>
        <dbReference type="ARBA" id="ARBA00023237"/>
    </source>
</evidence>
<proteinExistence type="inferred from homology"/>
<accession>A0ABW5EJX0</accession>
<keyword evidence="5" id="KW-0410">Iron transport</keyword>
<evidence type="ECO:0000256" key="6">
    <source>
        <dbReference type="ARBA" id="ARBA00022692"/>
    </source>
</evidence>
<dbReference type="PROSITE" id="PS52016">
    <property type="entry name" value="TONB_DEPENDENT_REC_3"/>
    <property type="match status" value="1"/>
</dbReference>
<feature type="signal peptide" evidence="18">
    <location>
        <begin position="1"/>
        <end position="34"/>
    </location>
</feature>
<dbReference type="SMART" id="SM00965">
    <property type="entry name" value="STN"/>
    <property type="match status" value="1"/>
</dbReference>
<dbReference type="InterPro" id="IPR037066">
    <property type="entry name" value="Plug_dom_sf"/>
</dbReference>
<dbReference type="Proteomes" id="UP001597287">
    <property type="component" value="Unassembled WGS sequence"/>
</dbReference>
<dbReference type="InterPro" id="IPR000531">
    <property type="entry name" value="Beta-barrel_TonB"/>
</dbReference>
<evidence type="ECO:0000313" key="20">
    <source>
        <dbReference type="EMBL" id="MFD2318235.1"/>
    </source>
</evidence>
<evidence type="ECO:0000256" key="18">
    <source>
        <dbReference type="SAM" id="SignalP"/>
    </source>
</evidence>
<evidence type="ECO:0000256" key="3">
    <source>
        <dbReference type="ARBA" id="ARBA00022448"/>
    </source>
</evidence>
<dbReference type="InterPro" id="IPR036942">
    <property type="entry name" value="Beta-barrel_TonB_sf"/>
</dbReference>
<dbReference type="Pfam" id="PF07660">
    <property type="entry name" value="STN"/>
    <property type="match status" value="1"/>
</dbReference>
<keyword evidence="7 18" id="KW-0732">Signal</keyword>
<dbReference type="PANTHER" id="PTHR32552:SF74">
    <property type="entry name" value="HYDROXAMATE SIDEROPHORE RECEPTOR FHUE"/>
    <property type="match status" value="1"/>
</dbReference>